<dbReference type="RefSeq" id="WP_397217763.1">
    <property type="nucleotide sequence ID" value="NZ_JBGFSN010000011.1"/>
</dbReference>
<organism evidence="1 2">
    <name type="scientific">Pantoea osteomyelitidis</name>
    <dbReference type="NCBI Taxonomy" id="3230026"/>
    <lineage>
        <taxon>Bacteria</taxon>
        <taxon>Pseudomonadati</taxon>
        <taxon>Pseudomonadota</taxon>
        <taxon>Gammaproteobacteria</taxon>
        <taxon>Enterobacterales</taxon>
        <taxon>Erwiniaceae</taxon>
        <taxon>Pantoea</taxon>
    </lineage>
</organism>
<accession>A0ABW7Q0U4</accession>
<protein>
    <submittedName>
        <fullName evidence="1">Uncharacterized protein</fullName>
    </submittedName>
</protein>
<proteinExistence type="predicted"/>
<dbReference type="Proteomes" id="UP001611251">
    <property type="component" value="Unassembled WGS sequence"/>
</dbReference>
<gene>
    <name evidence="1" type="ORF">ABU178_18770</name>
</gene>
<name>A0ABW7Q0U4_9GAMM</name>
<comment type="caution">
    <text evidence="1">The sequence shown here is derived from an EMBL/GenBank/DDBJ whole genome shotgun (WGS) entry which is preliminary data.</text>
</comment>
<keyword evidence="2" id="KW-1185">Reference proteome</keyword>
<sequence>MSKIKRVILSSERELKKIVQLPKIDVQIVRFMQHVIVSGPGSTPMSKQYPECYPWCFLLADRKENSKNIFLGALATLFEKHEKTVFLSYLSLNSDEARRNLLSAHHLAFWQARILALLVDNEDSGINKKMWREWTVSLQRSLSPFREKLLIKPEFCFDYKKSVLLSPCCKTDFDLMPDAGVENMPWKAWPQVIRKSNESWLWRQNRQARIIDCQKVAFQ</sequence>
<evidence type="ECO:0000313" key="2">
    <source>
        <dbReference type="Proteomes" id="UP001611251"/>
    </source>
</evidence>
<reference evidence="1 2" key="1">
    <citation type="submission" date="2024-08" db="EMBL/GenBank/DDBJ databases">
        <title>Pantoea ronii - a newly identified human opportunistic pathogen.</title>
        <authorList>
            <person name="Keidar-Friedman D."/>
            <person name="Sorek N."/>
            <person name="Leshin-Carmel D."/>
            <person name="Tsur A."/>
            <person name="Amsalem M."/>
            <person name="Tolkach D."/>
            <person name="Brosh-Nissimov T."/>
        </authorList>
    </citation>
    <scope>NUCLEOTIDE SEQUENCE [LARGE SCALE GENOMIC DNA]</scope>
    <source>
        <strain evidence="1 2">AA23256</strain>
    </source>
</reference>
<evidence type="ECO:0000313" key="1">
    <source>
        <dbReference type="EMBL" id="MFH8136197.1"/>
    </source>
</evidence>
<dbReference type="EMBL" id="JBGFSN010000011">
    <property type="protein sequence ID" value="MFH8136197.1"/>
    <property type="molecule type" value="Genomic_DNA"/>
</dbReference>